<evidence type="ECO:0000256" key="10">
    <source>
        <dbReference type="HAMAP-Rule" id="MF_00089"/>
    </source>
</evidence>
<comment type="cofactor">
    <cofactor evidence="10">
        <name>[4Fe-4S] cluster</name>
        <dbReference type="ChEBI" id="CHEBI:49883"/>
    </cofactor>
    <text evidence="10">Binds 1 [4Fe-4S] cluster per subunit. The cluster is coordinated with 3 cysteines and an exchangeable S-adenosyl-L-methionine.</text>
</comment>
<evidence type="ECO:0000256" key="5">
    <source>
        <dbReference type="ARBA" id="ARBA00022833"/>
    </source>
</evidence>
<dbReference type="GO" id="GO:0009229">
    <property type="term" value="P:thiamine diphosphate biosynthetic process"/>
    <property type="evidence" value="ECO:0007669"/>
    <property type="project" value="UniProtKB-UniRule"/>
</dbReference>
<dbReference type="UniPathway" id="UPA00060"/>
<feature type="binding site" evidence="10">
    <location>
        <position position="269"/>
    </location>
    <ligand>
        <name>Zn(2+)</name>
        <dbReference type="ChEBI" id="CHEBI:29105"/>
    </ligand>
</feature>
<keyword evidence="8 10" id="KW-0411">Iron-sulfur</keyword>
<dbReference type="InterPro" id="IPR037509">
    <property type="entry name" value="ThiC"/>
</dbReference>
<keyword evidence="3 10" id="KW-0949">S-adenosyl-L-methionine</keyword>
<evidence type="ECO:0000256" key="3">
    <source>
        <dbReference type="ARBA" id="ARBA00022691"/>
    </source>
</evidence>
<comment type="similarity">
    <text evidence="10">Belongs to the ThiC family.</text>
</comment>
<evidence type="ECO:0000256" key="7">
    <source>
        <dbReference type="ARBA" id="ARBA00023004"/>
    </source>
</evidence>
<dbReference type="GO" id="GO:0009228">
    <property type="term" value="P:thiamine biosynthetic process"/>
    <property type="evidence" value="ECO:0007669"/>
    <property type="project" value="UniProtKB-UniRule"/>
</dbReference>
<keyword evidence="2 10" id="KW-0004">4Fe-4S</keyword>
<feature type="binding site" evidence="10">
    <location>
        <position position="265"/>
    </location>
    <ligand>
        <name>substrate</name>
    </ligand>
</feature>
<dbReference type="SFLD" id="SFLDF00407">
    <property type="entry name" value="phosphomethylpyrimidine_syntha"/>
    <property type="match status" value="1"/>
</dbReference>
<dbReference type="FunFam" id="3.20.20.540:FF:000001">
    <property type="entry name" value="Phosphomethylpyrimidine synthase"/>
    <property type="match status" value="1"/>
</dbReference>
<dbReference type="GO" id="GO:0070284">
    <property type="term" value="F:phosphomethylpyrimidine synthase activity"/>
    <property type="evidence" value="ECO:0007669"/>
    <property type="project" value="UniProtKB-EC"/>
</dbReference>
<sequence>MTQLIKAREGIITPQMERVAEKEGLKVEEIRKGVARGKIVIPANPLHRNLDPQGIGKGLKTKVNANIGNSPDFPRGEEEIKKLEAALEAGVHAVMDLSTGPDIEGIRRKVLENCPVPLGTVPLYQLASRSREKYGDLVSMKEVEFFQVVEGQAREGVDFMTLHCGVTRETLQRLKSQERTLPLVSRGGAITAAWMLQQDKENPYFSNYDRLLEIAREYDVTLSLGDGFRPGCLEDATDRPQVQELIILGELVEKARQRGVQVMVEGPGHVPLDQIPANVELQKRICRDAPFYVLGPLVTDIAPGYDHIVSAIGGTVAAASGADFLCYVTSAEHLGLPDQEEVREGVMVARIAAHAADLVKGVEGAREKDADMARARRNLDWDKQFSLALNPARARVLWEKKNPQRKETCSMCGEYCALEVVSKYLGLGVDVCL</sequence>
<feature type="binding site" evidence="10">
    <location>
        <position position="163"/>
    </location>
    <ligand>
        <name>substrate</name>
    </ligand>
</feature>
<dbReference type="AlphaFoldDB" id="A0A424YA57"/>
<dbReference type="GO" id="GO:0051539">
    <property type="term" value="F:4 iron, 4 sulfur cluster binding"/>
    <property type="evidence" value="ECO:0007669"/>
    <property type="project" value="UniProtKB-KW"/>
</dbReference>
<dbReference type="HAMAP" id="MF_00089">
    <property type="entry name" value="ThiC"/>
    <property type="match status" value="1"/>
</dbReference>
<evidence type="ECO:0000313" key="12">
    <source>
        <dbReference type="Proteomes" id="UP000285138"/>
    </source>
</evidence>
<keyword evidence="4 10" id="KW-0479">Metal-binding</keyword>
<evidence type="ECO:0000256" key="4">
    <source>
        <dbReference type="ARBA" id="ARBA00022723"/>
    </source>
</evidence>
<dbReference type="PANTHER" id="PTHR30557:SF1">
    <property type="entry name" value="PHOSPHOMETHYLPYRIMIDINE SYNTHASE, CHLOROPLASTIC"/>
    <property type="match status" value="1"/>
</dbReference>
<feature type="binding site" evidence="10">
    <location>
        <position position="124"/>
    </location>
    <ligand>
        <name>substrate</name>
    </ligand>
</feature>
<feature type="binding site" evidence="10">
    <location>
        <position position="409"/>
    </location>
    <ligand>
        <name>[4Fe-4S] cluster</name>
        <dbReference type="ChEBI" id="CHEBI:49883"/>
        <note>4Fe-4S-S-AdoMet</note>
    </ligand>
</feature>
<dbReference type="EMBL" id="QZAA01000258">
    <property type="protein sequence ID" value="RQD73392.1"/>
    <property type="molecule type" value="Genomic_DNA"/>
</dbReference>
<feature type="binding site" evidence="10">
    <location>
        <position position="292"/>
    </location>
    <ligand>
        <name>substrate</name>
    </ligand>
</feature>
<feature type="binding site" evidence="10">
    <location>
        <position position="66"/>
    </location>
    <ligand>
        <name>substrate</name>
    </ligand>
</feature>
<keyword evidence="6 10" id="KW-0784">Thiamine biosynthesis</keyword>
<feature type="binding site" evidence="10">
    <location>
        <position position="95"/>
    </location>
    <ligand>
        <name>substrate</name>
    </ligand>
</feature>
<dbReference type="GO" id="GO:0008270">
    <property type="term" value="F:zinc ion binding"/>
    <property type="evidence" value="ECO:0007669"/>
    <property type="project" value="UniProtKB-UniRule"/>
</dbReference>
<proteinExistence type="inferred from homology"/>
<feature type="binding site" evidence="10">
    <location>
        <begin position="185"/>
        <end position="187"/>
    </location>
    <ligand>
        <name>substrate</name>
    </ligand>
</feature>
<dbReference type="NCBIfam" id="TIGR00190">
    <property type="entry name" value="thiC"/>
    <property type="match status" value="1"/>
</dbReference>
<reference evidence="11 12" key="1">
    <citation type="submission" date="2018-08" db="EMBL/GenBank/DDBJ databases">
        <title>The metabolism and importance of syntrophic acetate oxidation coupled to methane or sulfide production in haloalkaline environments.</title>
        <authorList>
            <person name="Timmers P.H.A."/>
            <person name="Vavourakis C.D."/>
            <person name="Sorokin D.Y."/>
            <person name="Sinninghe Damste J.S."/>
            <person name="Muyzer G."/>
            <person name="Stams A.J.M."/>
            <person name="Plugge C.M."/>
        </authorList>
    </citation>
    <scope>NUCLEOTIDE SEQUENCE [LARGE SCALE GENOMIC DNA]</scope>
    <source>
        <strain evidence="11">MSAO_Bac1</strain>
    </source>
</reference>
<dbReference type="Gene3D" id="6.10.250.620">
    <property type="match status" value="1"/>
</dbReference>
<dbReference type="Gene3D" id="3.20.20.540">
    <property type="entry name" value="Radical SAM ThiC family, central domain"/>
    <property type="match status" value="1"/>
</dbReference>
<organism evidence="11 12">
    <name type="scientific">Candidatus Syntrophonatronum acetioxidans</name>
    <dbReference type="NCBI Taxonomy" id="1795816"/>
    <lineage>
        <taxon>Bacteria</taxon>
        <taxon>Bacillati</taxon>
        <taxon>Bacillota</taxon>
        <taxon>Clostridia</taxon>
        <taxon>Eubacteriales</taxon>
        <taxon>Syntrophomonadaceae</taxon>
        <taxon>Candidatus Syntrophonatronum</taxon>
    </lineage>
</organism>
<evidence type="ECO:0000256" key="2">
    <source>
        <dbReference type="ARBA" id="ARBA00022485"/>
    </source>
</evidence>
<feature type="binding site" evidence="10">
    <location>
        <position position="412"/>
    </location>
    <ligand>
        <name>[4Fe-4S] cluster</name>
        <dbReference type="ChEBI" id="CHEBI:49883"/>
        <note>4Fe-4S-S-AdoMet</note>
    </ligand>
</feature>
<evidence type="ECO:0000256" key="9">
    <source>
        <dbReference type="ARBA" id="ARBA00023239"/>
    </source>
</evidence>
<comment type="caution">
    <text evidence="11">The sequence shown here is derived from an EMBL/GenBank/DDBJ whole genome shotgun (WGS) entry which is preliminary data.</text>
</comment>
<protein>
    <recommendedName>
        <fullName evidence="10">Phosphomethylpyrimidine synthase</fullName>
        <ecNumber evidence="10">4.1.99.17</ecNumber>
    </recommendedName>
    <alternativeName>
        <fullName evidence="10">Hydroxymethylpyrimidine phosphate synthase</fullName>
        <shortName evidence="10">HMP-P synthase</shortName>
        <shortName evidence="10">HMP-phosphate synthase</shortName>
        <shortName evidence="10">HMPP synthase</shortName>
    </alternativeName>
    <alternativeName>
        <fullName evidence="10">Thiamine biosynthesis protein ThiC</fullName>
    </alternativeName>
</protein>
<keyword evidence="7 10" id="KW-0408">Iron</keyword>
<evidence type="ECO:0000313" key="11">
    <source>
        <dbReference type="EMBL" id="RQD73392.1"/>
    </source>
</evidence>
<dbReference type="EC" id="4.1.99.17" evidence="10"/>
<dbReference type="InterPro" id="IPR038521">
    <property type="entry name" value="ThiC/Bza_core_dom"/>
</dbReference>
<feature type="binding site" evidence="10">
    <location>
        <position position="333"/>
    </location>
    <ligand>
        <name>Zn(2+)</name>
        <dbReference type="ChEBI" id="CHEBI:29105"/>
    </ligand>
</feature>
<evidence type="ECO:0000256" key="8">
    <source>
        <dbReference type="ARBA" id="ARBA00023014"/>
    </source>
</evidence>
<dbReference type="Pfam" id="PF01964">
    <property type="entry name" value="ThiC_Rad_SAM"/>
    <property type="match status" value="1"/>
</dbReference>
<comment type="function">
    <text evidence="1 10">Catalyzes the synthesis of the hydroxymethylpyrimidine phosphate (HMP-P) moiety of thiamine from aminoimidazole ribotide (AIR) in a radical S-adenosyl-L-methionine (SAM)-dependent reaction.</text>
</comment>
<keyword evidence="9 10" id="KW-0456">Lyase</keyword>
<evidence type="ECO:0000256" key="6">
    <source>
        <dbReference type="ARBA" id="ARBA00022977"/>
    </source>
</evidence>
<evidence type="ECO:0000256" key="1">
    <source>
        <dbReference type="ARBA" id="ARBA00003175"/>
    </source>
</evidence>
<accession>A0A424YA57</accession>
<comment type="catalytic activity">
    <reaction evidence="10">
        <text>5-amino-1-(5-phospho-beta-D-ribosyl)imidazole + S-adenosyl-L-methionine = 4-amino-2-methyl-5-(phosphooxymethyl)pyrimidine + CO + 5'-deoxyadenosine + formate + L-methionine + 3 H(+)</text>
        <dbReference type="Rhea" id="RHEA:24840"/>
        <dbReference type="ChEBI" id="CHEBI:15378"/>
        <dbReference type="ChEBI" id="CHEBI:15740"/>
        <dbReference type="ChEBI" id="CHEBI:17245"/>
        <dbReference type="ChEBI" id="CHEBI:17319"/>
        <dbReference type="ChEBI" id="CHEBI:57844"/>
        <dbReference type="ChEBI" id="CHEBI:58354"/>
        <dbReference type="ChEBI" id="CHEBI:59789"/>
        <dbReference type="ChEBI" id="CHEBI:137981"/>
        <dbReference type="EC" id="4.1.99.17"/>
    </reaction>
</comment>
<keyword evidence="5 10" id="KW-0862">Zinc</keyword>
<dbReference type="NCBIfam" id="NF009895">
    <property type="entry name" value="PRK13352.1"/>
    <property type="match status" value="1"/>
</dbReference>
<feature type="binding site" evidence="10">
    <location>
        <begin position="226"/>
        <end position="229"/>
    </location>
    <ligand>
        <name>substrate</name>
    </ligand>
</feature>
<comment type="pathway">
    <text evidence="10">Cofactor biosynthesis; thiamine diphosphate biosynthesis.</text>
</comment>
<dbReference type="SFLD" id="SFLDG01114">
    <property type="entry name" value="phosphomethylpyrimidine_syntha"/>
    <property type="match status" value="1"/>
</dbReference>
<gene>
    <name evidence="10 11" type="primary">thiC</name>
    <name evidence="11" type="ORF">D5R97_09500</name>
</gene>
<dbReference type="SFLD" id="SFLDS00113">
    <property type="entry name" value="Radical_SAM_Phosphomethylpyrim"/>
    <property type="match status" value="1"/>
</dbReference>
<dbReference type="Proteomes" id="UP000285138">
    <property type="component" value="Unassembled WGS sequence"/>
</dbReference>
<name>A0A424YA57_9FIRM</name>
<dbReference type="PANTHER" id="PTHR30557">
    <property type="entry name" value="THIAMINE BIOSYNTHESIS PROTEIN THIC"/>
    <property type="match status" value="1"/>
</dbReference>
<feature type="binding site" evidence="10">
    <location>
        <position position="416"/>
    </location>
    <ligand>
        <name>[4Fe-4S] cluster</name>
        <dbReference type="ChEBI" id="CHEBI:49883"/>
        <note>4Fe-4S-S-AdoMet</note>
    </ligand>
</feature>
<dbReference type="InterPro" id="IPR002817">
    <property type="entry name" value="ThiC/BzaA/B"/>
</dbReference>